<protein>
    <submittedName>
        <fullName evidence="1">Uncharacterized protein</fullName>
    </submittedName>
</protein>
<dbReference type="AlphaFoldDB" id="A0A8S9ZJX0"/>
<dbReference type="Proteomes" id="UP000605970">
    <property type="component" value="Unassembled WGS sequence"/>
</dbReference>
<evidence type="ECO:0000313" key="1">
    <source>
        <dbReference type="EMBL" id="KAF7633484.1"/>
    </source>
</evidence>
<evidence type="ECO:0000313" key="2">
    <source>
        <dbReference type="Proteomes" id="UP000605970"/>
    </source>
</evidence>
<reference evidence="1" key="1">
    <citation type="journal article" date="2020" name="Ecol. Evol.">
        <title>Genome structure and content of the rice root-knot nematode (Meloidogyne graminicola).</title>
        <authorList>
            <person name="Phan N.T."/>
            <person name="Danchin E.G.J."/>
            <person name="Klopp C."/>
            <person name="Perfus-Barbeoch L."/>
            <person name="Kozlowski D.K."/>
            <person name="Koutsovoulos G.D."/>
            <person name="Lopez-Roques C."/>
            <person name="Bouchez O."/>
            <person name="Zahm M."/>
            <person name="Besnard G."/>
            <person name="Bellafiore S."/>
        </authorList>
    </citation>
    <scope>NUCLEOTIDE SEQUENCE</scope>
    <source>
        <strain evidence="1">VN-18</strain>
    </source>
</reference>
<dbReference type="EMBL" id="JABEBT010000076">
    <property type="protein sequence ID" value="KAF7633484.1"/>
    <property type="molecule type" value="Genomic_DNA"/>
</dbReference>
<proteinExistence type="predicted"/>
<name>A0A8S9ZJX0_9BILA</name>
<dbReference type="OrthoDB" id="5884354at2759"/>
<gene>
    <name evidence="1" type="ORF">Mgra_00007173</name>
</gene>
<sequence>MKKIFYLNMKLFYYLIFLICFIPKFLFTNDLPNTLHNPIKNLTIFEEKDDKKIAALMLDVFLPGWRECIDWKKGSPTIQCVPFPNERPEKCSKEIWNKAMIDIKKGTLKKC</sequence>
<organism evidence="1 2">
    <name type="scientific">Meloidogyne graminicola</name>
    <dbReference type="NCBI Taxonomy" id="189291"/>
    <lineage>
        <taxon>Eukaryota</taxon>
        <taxon>Metazoa</taxon>
        <taxon>Ecdysozoa</taxon>
        <taxon>Nematoda</taxon>
        <taxon>Chromadorea</taxon>
        <taxon>Rhabditida</taxon>
        <taxon>Tylenchina</taxon>
        <taxon>Tylenchomorpha</taxon>
        <taxon>Tylenchoidea</taxon>
        <taxon>Meloidogynidae</taxon>
        <taxon>Meloidogyninae</taxon>
        <taxon>Meloidogyne</taxon>
    </lineage>
</organism>
<accession>A0A8S9ZJX0</accession>
<comment type="caution">
    <text evidence="1">The sequence shown here is derived from an EMBL/GenBank/DDBJ whole genome shotgun (WGS) entry which is preliminary data.</text>
</comment>
<keyword evidence="2" id="KW-1185">Reference proteome</keyword>